<gene>
    <name evidence="1" type="ORF">PP4_42180</name>
</gene>
<name>A0ABN5URH4_PSEPU</name>
<dbReference type="Proteomes" id="UP000016702">
    <property type="component" value="Chromosome"/>
</dbReference>
<sequence>MCRDGLRKAALARAVIRSANVTARRVCRRAADSVILAGFSPNSYESRAPMEIQPILNTIKDLTERSQSIRGYL</sequence>
<proteinExistence type="predicted"/>
<accession>A0ABN5URH4</accession>
<evidence type="ECO:0000313" key="2">
    <source>
        <dbReference type="Proteomes" id="UP000016702"/>
    </source>
</evidence>
<dbReference type="EMBL" id="AP013070">
    <property type="protein sequence ID" value="BAN56071.1"/>
    <property type="molecule type" value="Genomic_DNA"/>
</dbReference>
<reference evidence="1 2" key="1">
    <citation type="journal article" date="2014" name="Genome Announc.">
        <title>The Complete Genome Sequence of Pseudomonas putida NBRC 14164T Confirms High Intraspecies Variation.</title>
        <authorList>
            <person name="Ohji S."/>
            <person name="Yamazoe A."/>
            <person name="Hosoyama A."/>
            <person name="Tsuchikane K."/>
            <person name="Ezaki T."/>
            <person name="Fujita N."/>
        </authorList>
    </citation>
    <scope>NUCLEOTIDE SEQUENCE [LARGE SCALE GENOMIC DNA]</scope>
    <source>
        <strain evidence="1 2">NBRC 14164</strain>
    </source>
</reference>
<protein>
    <submittedName>
        <fullName evidence="1">Uncharacterized protein</fullName>
    </submittedName>
</protein>
<evidence type="ECO:0000313" key="1">
    <source>
        <dbReference type="EMBL" id="BAN56071.1"/>
    </source>
</evidence>
<keyword evidence="2" id="KW-1185">Reference proteome</keyword>
<organism evidence="1 2">
    <name type="scientific">Pseudomonas putida NBRC 14164</name>
    <dbReference type="NCBI Taxonomy" id="1211579"/>
    <lineage>
        <taxon>Bacteria</taxon>
        <taxon>Pseudomonadati</taxon>
        <taxon>Pseudomonadota</taxon>
        <taxon>Gammaproteobacteria</taxon>
        <taxon>Pseudomonadales</taxon>
        <taxon>Pseudomonadaceae</taxon>
        <taxon>Pseudomonas</taxon>
    </lineage>
</organism>